<dbReference type="Gene3D" id="3.10.560.10">
    <property type="entry name" value="Outer membrane lipoprotein wza domain like"/>
    <property type="match status" value="1"/>
</dbReference>
<organism evidence="3 4">
    <name type="scientific">Roseomonas fluvialis</name>
    <dbReference type="NCBI Taxonomy" id="1750527"/>
    <lineage>
        <taxon>Bacteria</taxon>
        <taxon>Pseudomonadati</taxon>
        <taxon>Pseudomonadota</taxon>
        <taxon>Alphaproteobacteria</taxon>
        <taxon>Acetobacterales</taxon>
        <taxon>Roseomonadaceae</taxon>
        <taxon>Roseomonas</taxon>
    </lineage>
</organism>
<dbReference type="InterPro" id="IPR049712">
    <property type="entry name" value="Poly_export"/>
</dbReference>
<sequence>MRCLLPGLLAVGLAACESPRGFDRGLGEEPVYFDDATPEQRDAAARLAGEGLVRGTGTYRLQPGDRVEVFYHADNQRLRPYRLGIGDALDLDFDFNRDLHGQMVVRPDGMIPLPCKGEVRAISLTPAELSAGVARRYTDVARTPVVTVIMRRFTMPTEDLADVVRSGAEGRARTALARPDGVLDLPRAQGVPAAGMTLTELTGALNARYAREVGGVSVTARLTQIGANQIFVFGEVRQARAIPAPTPRTLLQLVAAAGGPMPTGAMDQVRMLYFDPAGRPRVRLVNLDRVMRDLAVEKDMVVPPYATVWVPPTQVARVGRFVDQVIRQIFLFNGTSISFNDGNSFRFPN</sequence>
<evidence type="ECO:0000313" key="3">
    <source>
        <dbReference type="EMBL" id="BDG73218.1"/>
    </source>
</evidence>
<evidence type="ECO:0000313" key="4">
    <source>
        <dbReference type="Proteomes" id="UP000831327"/>
    </source>
</evidence>
<feature type="domain" description="Polysaccharide export protein N-terminal" evidence="2">
    <location>
        <begin position="79"/>
        <end position="150"/>
    </location>
</feature>
<evidence type="ECO:0000256" key="1">
    <source>
        <dbReference type="ARBA" id="ARBA00022729"/>
    </source>
</evidence>
<dbReference type="Proteomes" id="UP000831327">
    <property type="component" value="Chromosome"/>
</dbReference>
<dbReference type="Pfam" id="PF02563">
    <property type="entry name" value="Poly_export"/>
    <property type="match status" value="1"/>
</dbReference>
<dbReference type="Gene3D" id="3.30.1950.10">
    <property type="entry name" value="wza like domain"/>
    <property type="match status" value="1"/>
</dbReference>
<keyword evidence="4" id="KW-1185">Reference proteome</keyword>
<proteinExistence type="predicted"/>
<dbReference type="PANTHER" id="PTHR33619:SF3">
    <property type="entry name" value="POLYSACCHARIDE EXPORT PROTEIN GFCE-RELATED"/>
    <property type="match status" value="1"/>
</dbReference>
<dbReference type="InterPro" id="IPR003715">
    <property type="entry name" value="Poly_export_N"/>
</dbReference>
<accession>A0ABN6P638</accession>
<dbReference type="EMBL" id="AP025637">
    <property type="protein sequence ID" value="BDG73218.1"/>
    <property type="molecule type" value="Genomic_DNA"/>
</dbReference>
<evidence type="ECO:0000259" key="2">
    <source>
        <dbReference type="Pfam" id="PF02563"/>
    </source>
</evidence>
<protein>
    <recommendedName>
        <fullName evidence="2">Polysaccharide export protein N-terminal domain-containing protein</fullName>
    </recommendedName>
</protein>
<dbReference type="PANTHER" id="PTHR33619">
    <property type="entry name" value="POLYSACCHARIDE EXPORT PROTEIN GFCE-RELATED"/>
    <property type="match status" value="1"/>
</dbReference>
<gene>
    <name evidence="3" type="ORF">Rmf_31470</name>
</gene>
<dbReference type="PROSITE" id="PS51257">
    <property type="entry name" value="PROKAR_LIPOPROTEIN"/>
    <property type="match status" value="1"/>
</dbReference>
<keyword evidence="1" id="KW-0732">Signal</keyword>
<name>A0ABN6P638_9PROT</name>
<reference evidence="3 4" key="1">
    <citation type="journal article" date="2016" name="Microbes Environ.">
        <title>Phylogenetically diverse aerobic anoxygenic phototrophic bacteria isolated from epilithic biofilms in Tama river, Japan.</title>
        <authorList>
            <person name="Hirose S."/>
            <person name="Matsuura K."/>
            <person name="Haruta S."/>
        </authorList>
    </citation>
    <scope>NUCLEOTIDE SEQUENCE [LARGE SCALE GENOMIC DNA]</scope>
    <source>
        <strain evidence="3 4">S08</strain>
    </source>
</reference>